<gene>
    <name evidence="12" type="ORF">GGR24_001718</name>
</gene>
<dbReference type="EMBL" id="JACIDR010000002">
    <property type="protein sequence ID" value="MBB3973061.1"/>
    <property type="molecule type" value="Genomic_DNA"/>
</dbReference>
<name>A0A7W6D1T6_9HYPH</name>
<dbReference type="Proteomes" id="UP000528964">
    <property type="component" value="Unassembled WGS sequence"/>
</dbReference>
<dbReference type="GO" id="GO:0035529">
    <property type="term" value="F:NADH pyrophosphatase activity"/>
    <property type="evidence" value="ECO:0007669"/>
    <property type="project" value="TreeGrafter"/>
</dbReference>
<dbReference type="NCBIfam" id="NF001299">
    <property type="entry name" value="PRK00241.1"/>
    <property type="match status" value="1"/>
</dbReference>
<sequence length="307" mass="32873">MVHEDSPGDHPDLGYAGFALDRLGDRRNDPAVIAAEALNPARRTALFSGDRVALRPDAAGVPRLLFGTAEAARFGAGEPQVFLGRSPEGPVFATTVAKDAVADGAALEDLRALANDGRLAGADLALAGCGKGLLSWHARNGFCANCGSATGQAAGGWRRDCPVCGAHHFPRVDPVVIMLVTRGERCLLGRQPRFPAGMWSCLAGFVEPGETLEEAVRRETLEEAGVAIGRVRYELSQPWPFPSQLMVGMRAEALGEELRPDDAELDDARWFDRAEAAAMLERRHPQGWFAPPAAAIAHHLLRRFVSG</sequence>
<dbReference type="Pfam" id="PF00293">
    <property type="entry name" value="NUDIX"/>
    <property type="match status" value="1"/>
</dbReference>
<organism evidence="12 13">
    <name type="scientific">Hansschlegelia beijingensis</name>
    <dbReference type="NCBI Taxonomy" id="1133344"/>
    <lineage>
        <taxon>Bacteria</taxon>
        <taxon>Pseudomonadati</taxon>
        <taxon>Pseudomonadota</taxon>
        <taxon>Alphaproteobacteria</taxon>
        <taxon>Hyphomicrobiales</taxon>
        <taxon>Methylopilaceae</taxon>
        <taxon>Hansschlegelia</taxon>
    </lineage>
</organism>
<evidence type="ECO:0000256" key="3">
    <source>
        <dbReference type="ARBA" id="ARBA00009595"/>
    </source>
</evidence>
<dbReference type="InterPro" id="IPR015376">
    <property type="entry name" value="Znr_NADH_PPase"/>
</dbReference>
<dbReference type="InterPro" id="IPR049734">
    <property type="entry name" value="NudC-like_C"/>
</dbReference>
<comment type="similarity">
    <text evidence="3">Belongs to the Nudix hydrolase family. NudC subfamily.</text>
</comment>
<dbReference type="InterPro" id="IPR020476">
    <property type="entry name" value="Nudix_hydrolase"/>
</dbReference>
<dbReference type="Pfam" id="PF09296">
    <property type="entry name" value="NUDIX-like"/>
    <property type="match status" value="1"/>
</dbReference>
<evidence type="ECO:0000256" key="4">
    <source>
        <dbReference type="ARBA" id="ARBA00012381"/>
    </source>
</evidence>
<dbReference type="InterPro" id="IPR015375">
    <property type="entry name" value="NADH_PPase-like_N"/>
</dbReference>
<dbReference type="GO" id="GO:0006742">
    <property type="term" value="P:NADP+ catabolic process"/>
    <property type="evidence" value="ECO:0007669"/>
    <property type="project" value="TreeGrafter"/>
</dbReference>
<dbReference type="InterPro" id="IPR015797">
    <property type="entry name" value="NUDIX_hydrolase-like_dom_sf"/>
</dbReference>
<keyword evidence="7" id="KW-0460">Magnesium</keyword>
<evidence type="ECO:0000256" key="8">
    <source>
        <dbReference type="ARBA" id="ARBA00023027"/>
    </source>
</evidence>
<evidence type="ECO:0000313" key="13">
    <source>
        <dbReference type="Proteomes" id="UP000528964"/>
    </source>
</evidence>
<evidence type="ECO:0000256" key="2">
    <source>
        <dbReference type="ARBA" id="ARBA00001947"/>
    </source>
</evidence>
<dbReference type="GO" id="GO:0019677">
    <property type="term" value="P:NAD+ catabolic process"/>
    <property type="evidence" value="ECO:0007669"/>
    <property type="project" value="TreeGrafter"/>
</dbReference>
<dbReference type="GO" id="GO:0046872">
    <property type="term" value="F:metal ion binding"/>
    <property type="evidence" value="ECO:0007669"/>
    <property type="project" value="UniProtKB-KW"/>
</dbReference>
<dbReference type="InterPro" id="IPR050241">
    <property type="entry name" value="NAD-cap_RNA_hydrolase_NudC"/>
</dbReference>
<evidence type="ECO:0000256" key="9">
    <source>
        <dbReference type="ARBA" id="ARBA00023679"/>
    </source>
</evidence>
<keyword evidence="6 10" id="KW-0378">Hydrolase</keyword>
<comment type="caution">
    <text evidence="12">The sequence shown here is derived from an EMBL/GenBank/DDBJ whole genome shotgun (WGS) entry which is preliminary data.</text>
</comment>
<keyword evidence="13" id="KW-1185">Reference proteome</keyword>
<dbReference type="PRINTS" id="PR00502">
    <property type="entry name" value="NUDIXFAMILY"/>
</dbReference>
<keyword evidence="8" id="KW-0520">NAD</keyword>
<dbReference type="Gene3D" id="3.90.79.20">
    <property type="match status" value="1"/>
</dbReference>
<dbReference type="Pfam" id="PF09297">
    <property type="entry name" value="Zn_ribbon_NUD"/>
    <property type="match status" value="1"/>
</dbReference>
<dbReference type="EC" id="3.6.1.22" evidence="4"/>
<comment type="cofactor">
    <cofactor evidence="1">
        <name>Mg(2+)</name>
        <dbReference type="ChEBI" id="CHEBI:18420"/>
    </cofactor>
</comment>
<reference evidence="12 13" key="1">
    <citation type="submission" date="2020-08" db="EMBL/GenBank/DDBJ databases">
        <title>Genomic Encyclopedia of Type Strains, Phase IV (KMG-IV): sequencing the most valuable type-strain genomes for metagenomic binning, comparative biology and taxonomic classification.</title>
        <authorList>
            <person name="Goeker M."/>
        </authorList>
    </citation>
    <scope>NUCLEOTIDE SEQUENCE [LARGE SCALE GENOMIC DNA]</scope>
    <source>
        <strain evidence="12 13">DSM 25481</strain>
    </source>
</reference>
<proteinExistence type="inferred from homology"/>
<evidence type="ECO:0000256" key="6">
    <source>
        <dbReference type="ARBA" id="ARBA00022801"/>
    </source>
</evidence>
<evidence type="ECO:0000256" key="1">
    <source>
        <dbReference type="ARBA" id="ARBA00001946"/>
    </source>
</evidence>
<dbReference type="PANTHER" id="PTHR42904:SF6">
    <property type="entry name" value="NAD-CAPPED RNA HYDROLASE NUDT12"/>
    <property type="match status" value="1"/>
</dbReference>
<dbReference type="InterPro" id="IPR020084">
    <property type="entry name" value="NUDIX_hydrolase_CS"/>
</dbReference>
<dbReference type="PROSITE" id="PS00893">
    <property type="entry name" value="NUDIX_BOX"/>
    <property type="match status" value="1"/>
</dbReference>
<evidence type="ECO:0000256" key="5">
    <source>
        <dbReference type="ARBA" id="ARBA00022723"/>
    </source>
</evidence>
<comment type="catalytic activity">
    <reaction evidence="9">
        <text>a 5'-end NAD(+)-phospho-ribonucleoside in mRNA + H2O = a 5'-end phospho-adenosine-phospho-ribonucleoside in mRNA + beta-nicotinamide D-ribonucleotide + 2 H(+)</text>
        <dbReference type="Rhea" id="RHEA:60876"/>
        <dbReference type="Rhea" id="RHEA-COMP:15698"/>
        <dbReference type="Rhea" id="RHEA-COMP:15719"/>
        <dbReference type="ChEBI" id="CHEBI:14649"/>
        <dbReference type="ChEBI" id="CHEBI:15377"/>
        <dbReference type="ChEBI" id="CHEBI:15378"/>
        <dbReference type="ChEBI" id="CHEBI:144029"/>
        <dbReference type="ChEBI" id="CHEBI:144051"/>
    </reaction>
    <physiologicalReaction direction="left-to-right" evidence="9">
        <dbReference type="Rhea" id="RHEA:60877"/>
    </physiologicalReaction>
</comment>
<evidence type="ECO:0000256" key="10">
    <source>
        <dbReference type="RuleBase" id="RU003476"/>
    </source>
</evidence>
<comment type="cofactor">
    <cofactor evidence="2">
        <name>Zn(2+)</name>
        <dbReference type="ChEBI" id="CHEBI:29105"/>
    </cofactor>
</comment>
<protein>
    <recommendedName>
        <fullName evidence="4">NAD(+) diphosphatase</fullName>
        <ecNumber evidence="4">3.6.1.22</ecNumber>
    </recommendedName>
</protein>
<evidence type="ECO:0000256" key="7">
    <source>
        <dbReference type="ARBA" id="ARBA00022842"/>
    </source>
</evidence>
<dbReference type="SUPFAM" id="SSF55811">
    <property type="entry name" value="Nudix"/>
    <property type="match status" value="1"/>
</dbReference>
<evidence type="ECO:0000259" key="11">
    <source>
        <dbReference type="PROSITE" id="PS51462"/>
    </source>
</evidence>
<dbReference type="PANTHER" id="PTHR42904">
    <property type="entry name" value="NUDIX HYDROLASE, NUDC SUBFAMILY"/>
    <property type="match status" value="1"/>
</dbReference>
<accession>A0A7W6D1T6</accession>
<dbReference type="RefSeq" id="WP_183394918.1">
    <property type="nucleotide sequence ID" value="NZ_JACIDR010000002.1"/>
</dbReference>
<feature type="domain" description="Nudix hydrolase" evidence="11">
    <location>
        <begin position="170"/>
        <end position="295"/>
    </location>
</feature>
<dbReference type="Gene3D" id="3.90.79.10">
    <property type="entry name" value="Nucleoside Triphosphate Pyrophosphohydrolase"/>
    <property type="match status" value="1"/>
</dbReference>
<dbReference type="PROSITE" id="PS51462">
    <property type="entry name" value="NUDIX"/>
    <property type="match status" value="1"/>
</dbReference>
<dbReference type="InterPro" id="IPR000086">
    <property type="entry name" value="NUDIX_hydrolase_dom"/>
</dbReference>
<dbReference type="CDD" id="cd03429">
    <property type="entry name" value="NUDIX_NADH_pyrophosphatase_Nudt13"/>
    <property type="match status" value="1"/>
</dbReference>
<keyword evidence="5" id="KW-0479">Metal-binding</keyword>
<dbReference type="AlphaFoldDB" id="A0A7W6D1T6"/>
<evidence type="ECO:0000313" key="12">
    <source>
        <dbReference type="EMBL" id="MBB3973061.1"/>
    </source>
</evidence>
<dbReference type="GO" id="GO:0005829">
    <property type="term" value="C:cytosol"/>
    <property type="evidence" value="ECO:0007669"/>
    <property type="project" value="TreeGrafter"/>
</dbReference>